<feature type="compositionally biased region" description="Low complexity" evidence="1">
    <location>
        <begin position="78"/>
        <end position="89"/>
    </location>
</feature>
<dbReference type="OrthoDB" id="7068596at2"/>
<comment type="caution">
    <text evidence="4">The sequence shown here is derived from an EMBL/GenBank/DDBJ whole genome shotgun (WGS) entry which is preliminary data.</text>
</comment>
<dbReference type="EMBL" id="SRLE01000013">
    <property type="protein sequence ID" value="TGD71579.1"/>
    <property type="molecule type" value="Genomic_DNA"/>
</dbReference>
<dbReference type="InterPro" id="IPR025392">
    <property type="entry name" value="DUF4124"/>
</dbReference>
<accession>A0A4Z0LWE4</accession>
<evidence type="ECO:0000313" key="5">
    <source>
        <dbReference type="Proteomes" id="UP000298050"/>
    </source>
</evidence>
<evidence type="ECO:0000259" key="3">
    <source>
        <dbReference type="Pfam" id="PF13511"/>
    </source>
</evidence>
<sequence length="148" mass="15954">MARTVLVAVLCVAGVQALAAGNLYRWKDANGNLVVSDRPPPGGEEFETISTRSNLVHNVEAEKADKAESSVSVDSGTASRKSAAASSKSAIHEKNPEYCKAARANLEVIDTAARIRVKGDDGEMRYITDEERAQQRQQALDVIEAHCE</sequence>
<gene>
    <name evidence="4" type="ORF">E4634_18230</name>
</gene>
<reference evidence="4 5" key="1">
    <citation type="submission" date="2019-04" db="EMBL/GenBank/DDBJ databases">
        <title>Taxonomy of novel Haliea sp. from mangrove soil of West Coast of India.</title>
        <authorList>
            <person name="Verma A."/>
            <person name="Kumar P."/>
            <person name="Krishnamurthi S."/>
        </authorList>
    </citation>
    <scope>NUCLEOTIDE SEQUENCE [LARGE SCALE GENOMIC DNA]</scope>
    <source>
        <strain evidence="4 5">SAOS-164</strain>
    </source>
</reference>
<keyword evidence="5" id="KW-1185">Reference proteome</keyword>
<evidence type="ECO:0000313" key="4">
    <source>
        <dbReference type="EMBL" id="TGD71579.1"/>
    </source>
</evidence>
<dbReference type="Proteomes" id="UP000298050">
    <property type="component" value="Unassembled WGS sequence"/>
</dbReference>
<name>A0A4Z0LWE4_9GAMM</name>
<dbReference type="RefSeq" id="WP_135446095.1">
    <property type="nucleotide sequence ID" value="NZ_SRLE01000013.1"/>
</dbReference>
<feature type="region of interest" description="Disordered" evidence="1">
    <location>
        <begin position="61"/>
        <end position="92"/>
    </location>
</feature>
<feature type="chain" id="PRO_5021397035" evidence="2">
    <location>
        <begin position="20"/>
        <end position="148"/>
    </location>
</feature>
<dbReference type="AlphaFoldDB" id="A0A4Z0LWE4"/>
<dbReference type="Pfam" id="PF13511">
    <property type="entry name" value="DUF4124"/>
    <property type="match status" value="1"/>
</dbReference>
<organism evidence="4 5">
    <name type="scientific">Mangrovimicrobium sediminis</name>
    <dbReference type="NCBI Taxonomy" id="2562682"/>
    <lineage>
        <taxon>Bacteria</taxon>
        <taxon>Pseudomonadati</taxon>
        <taxon>Pseudomonadota</taxon>
        <taxon>Gammaproteobacteria</taxon>
        <taxon>Cellvibrionales</taxon>
        <taxon>Halieaceae</taxon>
        <taxon>Mangrovimicrobium</taxon>
    </lineage>
</organism>
<evidence type="ECO:0000256" key="2">
    <source>
        <dbReference type="SAM" id="SignalP"/>
    </source>
</evidence>
<feature type="signal peptide" evidence="2">
    <location>
        <begin position="1"/>
        <end position="19"/>
    </location>
</feature>
<evidence type="ECO:0000256" key="1">
    <source>
        <dbReference type="SAM" id="MobiDB-lite"/>
    </source>
</evidence>
<proteinExistence type="predicted"/>
<feature type="domain" description="DUF4124" evidence="3">
    <location>
        <begin position="15"/>
        <end position="52"/>
    </location>
</feature>
<protein>
    <submittedName>
        <fullName evidence="4">DUF4124 domain-containing protein</fullName>
    </submittedName>
</protein>
<keyword evidence="2" id="KW-0732">Signal</keyword>